<dbReference type="InterPro" id="IPR001034">
    <property type="entry name" value="DeoR_HTH"/>
</dbReference>
<evidence type="ECO:0000259" key="3">
    <source>
        <dbReference type="PROSITE" id="PS51459"/>
    </source>
</evidence>
<comment type="caution">
    <text evidence="4">The sequence shown here is derived from an EMBL/GenBank/DDBJ whole genome shotgun (WGS) entry which is preliminary data.</text>
</comment>
<protein>
    <submittedName>
        <fullName evidence="4">Fic family protein</fullName>
    </submittedName>
</protein>
<keyword evidence="5" id="KW-1185">Reference proteome</keyword>
<keyword evidence="1" id="KW-0805">Transcription regulation</keyword>
<dbReference type="PANTHER" id="PTHR13504:SF38">
    <property type="entry name" value="FIDO DOMAIN-CONTAINING PROTEIN"/>
    <property type="match status" value="1"/>
</dbReference>
<dbReference type="RefSeq" id="WP_379849760.1">
    <property type="nucleotide sequence ID" value="NZ_JBHSMA010000012.1"/>
</dbReference>
<dbReference type="InterPro" id="IPR003812">
    <property type="entry name" value="Fido"/>
</dbReference>
<dbReference type="Pfam" id="PF02661">
    <property type="entry name" value="Fic"/>
    <property type="match status" value="1"/>
</dbReference>
<proteinExistence type="predicted"/>
<name>A0ABW0IMH0_9BACT</name>
<dbReference type="InterPro" id="IPR040198">
    <property type="entry name" value="Fido_containing"/>
</dbReference>
<dbReference type="SUPFAM" id="SSF46785">
    <property type="entry name" value="Winged helix' DNA-binding domain"/>
    <property type="match status" value="1"/>
</dbReference>
<reference evidence="5" key="1">
    <citation type="journal article" date="2019" name="Int. J. Syst. Evol. Microbiol.">
        <title>The Global Catalogue of Microorganisms (GCM) 10K type strain sequencing project: providing services to taxonomists for standard genome sequencing and annotation.</title>
        <authorList>
            <consortium name="The Broad Institute Genomics Platform"/>
            <consortium name="The Broad Institute Genome Sequencing Center for Infectious Disease"/>
            <person name="Wu L."/>
            <person name="Ma J."/>
        </authorList>
    </citation>
    <scope>NUCLEOTIDE SEQUENCE [LARGE SCALE GENOMIC DNA]</scope>
    <source>
        <strain evidence="5">CCUG 55250</strain>
    </source>
</reference>
<dbReference type="EMBL" id="JBHSMA010000012">
    <property type="protein sequence ID" value="MFC5412342.1"/>
    <property type="molecule type" value="Genomic_DNA"/>
</dbReference>
<evidence type="ECO:0000256" key="2">
    <source>
        <dbReference type="ARBA" id="ARBA00023163"/>
    </source>
</evidence>
<dbReference type="Proteomes" id="UP001596106">
    <property type="component" value="Unassembled WGS sequence"/>
</dbReference>
<dbReference type="Gene3D" id="1.10.3290.10">
    <property type="entry name" value="Fido-like domain"/>
    <property type="match status" value="1"/>
</dbReference>
<dbReference type="SMART" id="SM00420">
    <property type="entry name" value="HTH_DEOR"/>
    <property type="match status" value="1"/>
</dbReference>
<feature type="domain" description="Fido" evidence="3">
    <location>
        <begin position="171"/>
        <end position="325"/>
    </location>
</feature>
<evidence type="ECO:0000256" key="1">
    <source>
        <dbReference type="ARBA" id="ARBA00023015"/>
    </source>
</evidence>
<evidence type="ECO:0000313" key="4">
    <source>
        <dbReference type="EMBL" id="MFC5412342.1"/>
    </source>
</evidence>
<dbReference type="PANTHER" id="PTHR13504">
    <property type="entry name" value="FIDO DOMAIN-CONTAINING PROTEIN DDB_G0283145"/>
    <property type="match status" value="1"/>
</dbReference>
<sequence>MTRFDEEGNLVLFKIDESRILDKINDEYLYWDKVKYKVPSSLSAELSEEELWHLVKRARNVNQKRLSFAKNWFCYTPTDTLYSQLHEFDLNLGGSLGGQSELSESDKHQYLIGSIMEESIASSQIEGAVTSRVVAKDMLRKNRSPRNKSEQMILNNYLTIQHILQIKSQALTSQTLLEIHQLITADTMDKPEEAGTFRQHDDIHVIDAIEGDIIHTPPSHTALPSFIEDLCRFFNDETPEFFIHPIVKASIIHFLIGYFHPFTDGNGRTARALFYWYLLRKGYWLTEYLSISRVILKSRMQYYRAFQYTEADENDLTYFVMYQVKTLRQAYEELKKYIDRKNAEKKQLVSFQRIEGISLRQAQIIKLMQDDADTILTVKEIENRFGVANQTARTDLQQLVDMNFLEKVFVNRKEQRFVRSEQFDQVLKKHLSR</sequence>
<dbReference type="PROSITE" id="PS51459">
    <property type="entry name" value="FIDO"/>
    <property type="match status" value="1"/>
</dbReference>
<dbReference type="InterPro" id="IPR036597">
    <property type="entry name" value="Fido-like_dom_sf"/>
</dbReference>
<organism evidence="4 5">
    <name type="scientific">Larkinella bovis</name>
    <dbReference type="NCBI Taxonomy" id="683041"/>
    <lineage>
        <taxon>Bacteria</taxon>
        <taxon>Pseudomonadati</taxon>
        <taxon>Bacteroidota</taxon>
        <taxon>Cytophagia</taxon>
        <taxon>Cytophagales</taxon>
        <taxon>Spirosomataceae</taxon>
        <taxon>Larkinella</taxon>
    </lineage>
</organism>
<evidence type="ECO:0000313" key="5">
    <source>
        <dbReference type="Proteomes" id="UP001596106"/>
    </source>
</evidence>
<dbReference type="Pfam" id="PF08220">
    <property type="entry name" value="HTH_DeoR"/>
    <property type="match status" value="1"/>
</dbReference>
<keyword evidence="2" id="KW-0804">Transcription</keyword>
<accession>A0ABW0IMH0</accession>
<gene>
    <name evidence="4" type="ORF">ACFPMF_23660</name>
</gene>
<dbReference type="SUPFAM" id="SSF140931">
    <property type="entry name" value="Fic-like"/>
    <property type="match status" value="1"/>
</dbReference>
<dbReference type="InterPro" id="IPR036390">
    <property type="entry name" value="WH_DNA-bd_sf"/>
</dbReference>